<evidence type="ECO:0000256" key="6">
    <source>
        <dbReference type="ARBA" id="ARBA00022723"/>
    </source>
</evidence>
<dbReference type="KEGG" id="cace:CACET_c16510"/>
<evidence type="ECO:0000256" key="4">
    <source>
        <dbReference type="ARBA" id="ARBA00022670"/>
    </source>
</evidence>
<keyword evidence="6" id="KW-0479">Metal-binding</keyword>
<dbReference type="RefSeq" id="WP_044823833.1">
    <property type="nucleotide sequence ID" value="NZ_CP009687.1"/>
</dbReference>
<keyword evidence="5" id="KW-0812">Transmembrane</keyword>
<keyword evidence="9" id="KW-1133">Transmembrane helix</keyword>
<evidence type="ECO:0000256" key="1">
    <source>
        <dbReference type="ARBA" id="ARBA00001947"/>
    </source>
</evidence>
<reference evidence="12 13" key="1">
    <citation type="submission" date="2014-10" db="EMBL/GenBank/DDBJ databases">
        <title>Genome sequence of Clostridium aceticum DSM 1496.</title>
        <authorList>
            <person name="Poehlein A."/>
            <person name="Schiel-Bengelsdorf B."/>
            <person name="Gottschalk G."/>
            <person name="Duerre P."/>
            <person name="Daniel R."/>
        </authorList>
    </citation>
    <scope>NUCLEOTIDE SEQUENCE [LARGE SCALE GENOMIC DNA]</scope>
    <source>
        <strain evidence="12 13">DSM 1496</strain>
    </source>
</reference>
<dbReference type="GO" id="GO:0006508">
    <property type="term" value="P:proteolysis"/>
    <property type="evidence" value="ECO:0007669"/>
    <property type="project" value="UniProtKB-KW"/>
</dbReference>
<comment type="similarity">
    <text evidence="3">Belongs to the peptidase M50B family.</text>
</comment>
<sequence>MKLFKLFGIYIKINYMLLPIFVFSIYYKYFFQLIVMIFVIVVHELAHSLTSIHYGIDVEEIELFPFGGVAKANNYLEMDPFKEMVIAIVGPMSNFIMMFVMIVLQSYIALQMELVHFFILSNLTIGLFNMLPILPLDGGRILRAYISSKIGLKRGTKAAIRISKVLTIFLFLTGIHFGIRAQENLFLCGVAVFLYIKANKEKEMMTYTSIYQIVTKKKQLLEKGIMDVKYLTALESIDLRKTVQEFSTWKYHLVTVINTKGKVLGSLSESEILDAMIKYNHRITLGDLIELKK</sequence>
<dbReference type="PATRIC" id="fig|84022.5.peg.3108"/>
<comment type="cofactor">
    <cofactor evidence="1">
        <name>Zn(2+)</name>
        <dbReference type="ChEBI" id="CHEBI:29105"/>
    </cofactor>
</comment>
<keyword evidence="11" id="KW-0472">Membrane</keyword>
<keyword evidence="8" id="KW-0862">Zinc</keyword>
<dbReference type="EMBL" id="CP009687">
    <property type="protein sequence ID" value="AKL95100.1"/>
    <property type="molecule type" value="Genomic_DNA"/>
</dbReference>
<evidence type="ECO:0000256" key="11">
    <source>
        <dbReference type="ARBA" id="ARBA00023136"/>
    </source>
</evidence>
<name>A0A0D8IDD5_9CLOT</name>
<dbReference type="STRING" id="84022.CACET_c16510"/>
<dbReference type="PANTHER" id="PTHR39188:SF3">
    <property type="entry name" value="STAGE IV SPORULATION PROTEIN FB"/>
    <property type="match status" value="1"/>
</dbReference>
<comment type="subcellular location">
    <subcellularLocation>
        <location evidence="2">Membrane</location>
        <topology evidence="2">Multi-pass membrane protein</topology>
    </subcellularLocation>
</comment>
<dbReference type="InterPro" id="IPR046342">
    <property type="entry name" value="CBS_dom_sf"/>
</dbReference>
<evidence type="ECO:0000256" key="8">
    <source>
        <dbReference type="ARBA" id="ARBA00022833"/>
    </source>
</evidence>
<evidence type="ECO:0000256" key="2">
    <source>
        <dbReference type="ARBA" id="ARBA00004141"/>
    </source>
</evidence>
<evidence type="ECO:0000256" key="5">
    <source>
        <dbReference type="ARBA" id="ARBA00022692"/>
    </source>
</evidence>
<evidence type="ECO:0000256" key="9">
    <source>
        <dbReference type="ARBA" id="ARBA00022989"/>
    </source>
</evidence>
<dbReference type="AlphaFoldDB" id="A0A0D8IDD5"/>
<keyword evidence="7" id="KW-0378">Hydrolase</keyword>
<dbReference type="Gene3D" id="3.10.580.10">
    <property type="entry name" value="CBS-domain"/>
    <property type="match status" value="1"/>
</dbReference>
<dbReference type="GO" id="GO:0016020">
    <property type="term" value="C:membrane"/>
    <property type="evidence" value="ECO:0007669"/>
    <property type="project" value="UniProtKB-SubCell"/>
</dbReference>
<organism evidence="12 13">
    <name type="scientific">Clostridium aceticum</name>
    <dbReference type="NCBI Taxonomy" id="84022"/>
    <lineage>
        <taxon>Bacteria</taxon>
        <taxon>Bacillati</taxon>
        <taxon>Bacillota</taxon>
        <taxon>Clostridia</taxon>
        <taxon>Eubacteriales</taxon>
        <taxon>Clostridiaceae</taxon>
        <taxon>Clostridium</taxon>
    </lineage>
</organism>
<proteinExistence type="inferred from homology"/>
<dbReference type="OrthoDB" id="166377at2"/>
<evidence type="ECO:0000313" key="12">
    <source>
        <dbReference type="EMBL" id="AKL95100.1"/>
    </source>
</evidence>
<evidence type="ECO:0000256" key="7">
    <source>
        <dbReference type="ARBA" id="ARBA00022801"/>
    </source>
</evidence>
<keyword evidence="10" id="KW-0482">Metalloprotease</keyword>
<accession>A0A0D8IDD5</accession>
<dbReference type="Proteomes" id="UP000035704">
    <property type="component" value="Chromosome"/>
</dbReference>
<evidence type="ECO:0000313" key="13">
    <source>
        <dbReference type="Proteomes" id="UP000035704"/>
    </source>
</evidence>
<keyword evidence="4" id="KW-0645">Protease</keyword>
<dbReference type="PANTHER" id="PTHR39188">
    <property type="entry name" value="MEMBRANE-ASSOCIATED ZINC METALLOPROTEASE M50B"/>
    <property type="match status" value="1"/>
</dbReference>
<dbReference type="CDD" id="cd06161">
    <property type="entry name" value="S2P-M50_SpoIVFB"/>
    <property type="match status" value="1"/>
</dbReference>
<protein>
    <submittedName>
        <fullName evidence="12">Peptidase M50</fullName>
    </submittedName>
</protein>
<dbReference type="InterPro" id="IPR008915">
    <property type="entry name" value="Peptidase_M50"/>
</dbReference>
<dbReference type="GO" id="GO:0046872">
    <property type="term" value="F:metal ion binding"/>
    <property type="evidence" value="ECO:0007669"/>
    <property type="project" value="UniProtKB-KW"/>
</dbReference>
<evidence type="ECO:0000256" key="10">
    <source>
        <dbReference type="ARBA" id="ARBA00023049"/>
    </source>
</evidence>
<dbReference type="GO" id="GO:0008237">
    <property type="term" value="F:metallopeptidase activity"/>
    <property type="evidence" value="ECO:0007669"/>
    <property type="project" value="UniProtKB-KW"/>
</dbReference>
<gene>
    <name evidence="12" type="ORF">CACET_c16510</name>
</gene>
<dbReference type="SUPFAM" id="SSF54631">
    <property type="entry name" value="CBS-domain pair"/>
    <property type="match status" value="1"/>
</dbReference>
<dbReference type="Pfam" id="PF02163">
    <property type="entry name" value="Peptidase_M50"/>
    <property type="match status" value="2"/>
</dbReference>
<keyword evidence="13" id="KW-1185">Reference proteome</keyword>
<evidence type="ECO:0000256" key="3">
    <source>
        <dbReference type="ARBA" id="ARBA00007931"/>
    </source>
</evidence>